<dbReference type="RefSeq" id="WP_254294722.1">
    <property type="nucleotide sequence ID" value="NZ_JAMLDX010000012.1"/>
</dbReference>
<proteinExistence type="predicted"/>
<gene>
    <name evidence="1" type="ORF">M9978_15405</name>
</gene>
<evidence type="ECO:0000313" key="1">
    <source>
        <dbReference type="EMBL" id="MCP3731811.1"/>
    </source>
</evidence>
<sequence length="84" mass="9412">MTPDLDTVTNEPLIIGGRKIDGRTIEARRFRNLASDLAAQLNRNPSPADRLLLLNAATLATMCERFTADLLEGKDVDEEPYRRN</sequence>
<protein>
    <submittedName>
        <fullName evidence="1">Uncharacterized protein</fullName>
    </submittedName>
</protein>
<dbReference type="EMBL" id="JAMLDX010000012">
    <property type="protein sequence ID" value="MCP3731811.1"/>
    <property type="molecule type" value="Genomic_DNA"/>
</dbReference>
<name>A0A9X2HNT7_9SPHN</name>
<evidence type="ECO:0000313" key="2">
    <source>
        <dbReference type="Proteomes" id="UP001139451"/>
    </source>
</evidence>
<accession>A0A9X2HNT7</accession>
<dbReference type="Proteomes" id="UP001139451">
    <property type="component" value="Unassembled WGS sequence"/>
</dbReference>
<comment type="caution">
    <text evidence="1">The sequence shown here is derived from an EMBL/GenBank/DDBJ whole genome shotgun (WGS) entry which is preliminary data.</text>
</comment>
<keyword evidence="2" id="KW-1185">Reference proteome</keyword>
<organism evidence="1 2">
    <name type="scientific">Sphingomonas tagetis</name>
    <dbReference type="NCBI Taxonomy" id="2949092"/>
    <lineage>
        <taxon>Bacteria</taxon>
        <taxon>Pseudomonadati</taxon>
        <taxon>Pseudomonadota</taxon>
        <taxon>Alphaproteobacteria</taxon>
        <taxon>Sphingomonadales</taxon>
        <taxon>Sphingomonadaceae</taxon>
        <taxon>Sphingomonas</taxon>
    </lineage>
</organism>
<reference evidence="1" key="1">
    <citation type="submission" date="2022-05" db="EMBL/GenBank/DDBJ databases">
        <title>Sphingomonas sp. strain MG17 Genome sequencing and assembly.</title>
        <authorList>
            <person name="Kim I."/>
        </authorList>
    </citation>
    <scope>NUCLEOTIDE SEQUENCE</scope>
    <source>
        <strain evidence="1">MG17</strain>
    </source>
</reference>
<dbReference type="AlphaFoldDB" id="A0A9X2HNT7"/>